<evidence type="ECO:0008006" key="4">
    <source>
        <dbReference type="Google" id="ProtNLM"/>
    </source>
</evidence>
<evidence type="ECO:0000313" key="3">
    <source>
        <dbReference type="Proteomes" id="UP000054350"/>
    </source>
</evidence>
<proteinExistence type="predicted"/>
<evidence type="ECO:0000256" key="1">
    <source>
        <dbReference type="SAM" id="MobiDB-lite"/>
    </source>
</evidence>
<keyword evidence="3" id="KW-1185">Reference proteome</keyword>
<protein>
    <recommendedName>
        <fullName evidence="4">CH-like domain-containing protein</fullName>
    </recommendedName>
</protein>
<dbReference type="OrthoDB" id="5579192at2759"/>
<dbReference type="AlphaFoldDB" id="A0A0L0SI44"/>
<accession>A0A0L0SI44</accession>
<feature type="region of interest" description="Disordered" evidence="1">
    <location>
        <begin position="48"/>
        <end position="87"/>
    </location>
</feature>
<dbReference type="InterPro" id="IPR036872">
    <property type="entry name" value="CH_dom_sf"/>
</dbReference>
<feature type="compositionally biased region" description="Low complexity" evidence="1">
    <location>
        <begin position="68"/>
        <end position="78"/>
    </location>
</feature>
<name>A0A0L0SI44_ALLM3</name>
<feature type="compositionally biased region" description="Low complexity" evidence="1">
    <location>
        <begin position="48"/>
        <end position="60"/>
    </location>
</feature>
<reference evidence="3" key="2">
    <citation type="submission" date="2009-11" db="EMBL/GenBank/DDBJ databases">
        <title>The Genome Sequence of Allomyces macrogynus strain ATCC 38327.</title>
        <authorList>
            <consortium name="The Broad Institute Genome Sequencing Platform"/>
            <person name="Russ C."/>
            <person name="Cuomo C."/>
            <person name="Shea T."/>
            <person name="Young S.K."/>
            <person name="Zeng Q."/>
            <person name="Koehrsen M."/>
            <person name="Haas B."/>
            <person name="Borodovsky M."/>
            <person name="Guigo R."/>
            <person name="Alvarado L."/>
            <person name="Berlin A."/>
            <person name="Borenstein D."/>
            <person name="Chen Z."/>
            <person name="Engels R."/>
            <person name="Freedman E."/>
            <person name="Gellesch M."/>
            <person name="Goldberg J."/>
            <person name="Griggs A."/>
            <person name="Gujja S."/>
            <person name="Heiman D."/>
            <person name="Hepburn T."/>
            <person name="Howarth C."/>
            <person name="Jen D."/>
            <person name="Larson L."/>
            <person name="Lewis B."/>
            <person name="Mehta T."/>
            <person name="Park D."/>
            <person name="Pearson M."/>
            <person name="Roberts A."/>
            <person name="Saif S."/>
            <person name="Shenoy N."/>
            <person name="Sisk P."/>
            <person name="Stolte C."/>
            <person name="Sykes S."/>
            <person name="Walk T."/>
            <person name="White J."/>
            <person name="Yandava C."/>
            <person name="Burger G."/>
            <person name="Gray M.W."/>
            <person name="Holland P.W.H."/>
            <person name="King N."/>
            <person name="Lang F.B.F."/>
            <person name="Roger A.J."/>
            <person name="Ruiz-Trillo I."/>
            <person name="Lander E."/>
            <person name="Nusbaum C."/>
        </authorList>
    </citation>
    <scope>NUCLEOTIDE SEQUENCE [LARGE SCALE GENOMIC DNA]</scope>
    <source>
        <strain evidence="3">ATCC 38327</strain>
    </source>
</reference>
<gene>
    <name evidence="2" type="ORF">AMAG_07373</name>
</gene>
<dbReference type="Proteomes" id="UP000054350">
    <property type="component" value="Unassembled WGS sequence"/>
</dbReference>
<dbReference type="Gene3D" id="1.10.418.10">
    <property type="entry name" value="Calponin-like domain"/>
    <property type="match status" value="1"/>
</dbReference>
<sequence length="294" mass="31788">MTPPPPPRECLQWLRALNLDVPVSATTLANGYLVGAIFERYYPPRTVPVPARTTSPSSSPIRHDTRAHSPSATTTSSPTRHRPRAVTGRTSEPFALASLQNGCSTACKARNWHLIRRYLATQLALDLADDVVSMVISGHRDLAWAILCECYEVLTGKRLPNDVPVHQRANLDDVPAPPVFSHTTLPPLPTSAPATPARNAASTATSPRKSPQKQAKAARRDTYLLPTAASTLRAVPDGILASASDRLRLHDQVLALVRAHEKRVHDVCARGGDTGETPTHERARARGMGTRTGA</sequence>
<evidence type="ECO:0000313" key="2">
    <source>
        <dbReference type="EMBL" id="KNE62127.1"/>
    </source>
</evidence>
<feature type="compositionally biased region" description="Polar residues" evidence="1">
    <location>
        <begin position="200"/>
        <end position="213"/>
    </location>
</feature>
<feature type="region of interest" description="Disordered" evidence="1">
    <location>
        <begin position="269"/>
        <end position="294"/>
    </location>
</feature>
<reference evidence="2 3" key="1">
    <citation type="submission" date="2009-11" db="EMBL/GenBank/DDBJ databases">
        <title>Annotation of Allomyces macrogynus ATCC 38327.</title>
        <authorList>
            <consortium name="The Broad Institute Genome Sequencing Platform"/>
            <person name="Russ C."/>
            <person name="Cuomo C."/>
            <person name="Burger G."/>
            <person name="Gray M.W."/>
            <person name="Holland P.W.H."/>
            <person name="King N."/>
            <person name="Lang F.B.F."/>
            <person name="Roger A.J."/>
            <person name="Ruiz-Trillo I."/>
            <person name="Young S.K."/>
            <person name="Zeng Q."/>
            <person name="Gargeya S."/>
            <person name="Fitzgerald M."/>
            <person name="Haas B."/>
            <person name="Abouelleil A."/>
            <person name="Alvarado L."/>
            <person name="Arachchi H.M."/>
            <person name="Berlin A."/>
            <person name="Chapman S.B."/>
            <person name="Gearin G."/>
            <person name="Goldberg J."/>
            <person name="Griggs A."/>
            <person name="Gujja S."/>
            <person name="Hansen M."/>
            <person name="Heiman D."/>
            <person name="Howarth C."/>
            <person name="Larimer J."/>
            <person name="Lui A."/>
            <person name="MacDonald P.J.P."/>
            <person name="McCowen C."/>
            <person name="Montmayeur A."/>
            <person name="Murphy C."/>
            <person name="Neiman D."/>
            <person name="Pearson M."/>
            <person name="Priest M."/>
            <person name="Roberts A."/>
            <person name="Saif S."/>
            <person name="Shea T."/>
            <person name="Sisk P."/>
            <person name="Stolte C."/>
            <person name="Sykes S."/>
            <person name="Wortman J."/>
            <person name="Nusbaum C."/>
            <person name="Birren B."/>
        </authorList>
    </citation>
    <scope>NUCLEOTIDE SEQUENCE [LARGE SCALE GENOMIC DNA]</scope>
    <source>
        <strain evidence="2 3">ATCC 38327</strain>
    </source>
</reference>
<feature type="region of interest" description="Disordered" evidence="1">
    <location>
        <begin position="183"/>
        <end position="220"/>
    </location>
</feature>
<dbReference type="VEuPathDB" id="FungiDB:AMAG_07373"/>
<dbReference type="EMBL" id="GG745339">
    <property type="protein sequence ID" value="KNE62127.1"/>
    <property type="molecule type" value="Genomic_DNA"/>
</dbReference>
<organism evidence="2 3">
    <name type="scientific">Allomyces macrogynus (strain ATCC 38327)</name>
    <name type="common">Allomyces javanicus var. macrogynus</name>
    <dbReference type="NCBI Taxonomy" id="578462"/>
    <lineage>
        <taxon>Eukaryota</taxon>
        <taxon>Fungi</taxon>
        <taxon>Fungi incertae sedis</taxon>
        <taxon>Blastocladiomycota</taxon>
        <taxon>Blastocladiomycetes</taxon>
        <taxon>Blastocladiales</taxon>
        <taxon>Blastocladiaceae</taxon>
        <taxon>Allomyces</taxon>
    </lineage>
</organism>